<name>A0A0A9CHN5_ARUDO</name>
<protein>
    <submittedName>
        <fullName evidence="1">Uncharacterized protein</fullName>
    </submittedName>
</protein>
<dbReference type="AlphaFoldDB" id="A0A0A9CHN5"/>
<accession>A0A0A9CHN5</accession>
<reference evidence="1" key="1">
    <citation type="submission" date="2014-09" db="EMBL/GenBank/DDBJ databases">
        <authorList>
            <person name="Magalhaes I.L.F."/>
            <person name="Oliveira U."/>
            <person name="Santos F.R."/>
            <person name="Vidigal T.H.D.A."/>
            <person name="Brescovit A.D."/>
            <person name="Santos A.J."/>
        </authorList>
    </citation>
    <scope>NUCLEOTIDE SEQUENCE</scope>
    <source>
        <tissue evidence="1">Shoot tissue taken approximately 20 cm above the soil surface</tissue>
    </source>
</reference>
<sequence>MQGHDFGTIVCSLTSQPEVMSTTI</sequence>
<proteinExistence type="predicted"/>
<dbReference type="EMBL" id="GBRH01223922">
    <property type="protein sequence ID" value="JAD73973.1"/>
    <property type="molecule type" value="Transcribed_RNA"/>
</dbReference>
<organism evidence="1">
    <name type="scientific">Arundo donax</name>
    <name type="common">Giant reed</name>
    <name type="synonym">Donax arundinaceus</name>
    <dbReference type="NCBI Taxonomy" id="35708"/>
    <lineage>
        <taxon>Eukaryota</taxon>
        <taxon>Viridiplantae</taxon>
        <taxon>Streptophyta</taxon>
        <taxon>Embryophyta</taxon>
        <taxon>Tracheophyta</taxon>
        <taxon>Spermatophyta</taxon>
        <taxon>Magnoliopsida</taxon>
        <taxon>Liliopsida</taxon>
        <taxon>Poales</taxon>
        <taxon>Poaceae</taxon>
        <taxon>PACMAD clade</taxon>
        <taxon>Arundinoideae</taxon>
        <taxon>Arundineae</taxon>
        <taxon>Arundo</taxon>
    </lineage>
</organism>
<reference evidence="1" key="2">
    <citation type="journal article" date="2015" name="Data Brief">
        <title>Shoot transcriptome of the giant reed, Arundo donax.</title>
        <authorList>
            <person name="Barrero R.A."/>
            <person name="Guerrero F.D."/>
            <person name="Moolhuijzen P."/>
            <person name="Goolsby J.A."/>
            <person name="Tidwell J."/>
            <person name="Bellgard S.E."/>
            <person name="Bellgard M.I."/>
        </authorList>
    </citation>
    <scope>NUCLEOTIDE SEQUENCE</scope>
    <source>
        <tissue evidence="1">Shoot tissue taken approximately 20 cm above the soil surface</tissue>
    </source>
</reference>
<evidence type="ECO:0000313" key="1">
    <source>
        <dbReference type="EMBL" id="JAD73973.1"/>
    </source>
</evidence>